<evidence type="ECO:0000313" key="10">
    <source>
        <dbReference type="Proteomes" id="UP000799437"/>
    </source>
</evidence>
<accession>A0A6A6WI46</accession>
<keyword evidence="1" id="KW-0596">Phosphopantetheine</keyword>
<keyword evidence="5" id="KW-0511">Multifunctional enzyme</keyword>
<dbReference type="GO" id="GO:0016874">
    <property type="term" value="F:ligase activity"/>
    <property type="evidence" value="ECO:0007669"/>
    <property type="project" value="UniProtKB-KW"/>
</dbReference>
<dbReference type="InterPro" id="IPR036291">
    <property type="entry name" value="NAD(P)-bd_dom_sf"/>
</dbReference>
<dbReference type="InterPro" id="IPR010071">
    <property type="entry name" value="AA_adenyl_dom"/>
</dbReference>
<evidence type="ECO:0000256" key="6">
    <source>
        <dbReference type="SAM" id="MobiDB-lite"/>
    </source>
</evidence>
<dbReference type="InterPro" id="IPR014031">
    <property type="entry name" value="Ketoacyl_synth_C"/>
</dbReference>
<dbReference type="InterPro" id="IPR020845">
    <property type="entry name" value="AMP-binding_CS"/>
</dbReference>
<dbReference type="Proteomes" id="UP000799437">
    <property type="component" value="Unassembled WGS sequence"/>
</dbReference>
<dbReference type="Gene3D" id="3.30.70.3290">
    <property type="match status" value="1"/>
</dbReference>
<dbReference type="SMART" id="SM00825">
    <property type="entry name" value="PKS_KS"/>
    <property type="match status" value="1"/>
</dbReference>
<dbReference type="GO" id="GO:0004312">
    <property type="term" value="F:fatty acid synthase activity"/>
    <property type="evidence" value="ECO:0007669"/>
    <property type="project" value="TreeGrafter"/>
</dbReference>
<dbReference type="CDD" id="cd00833">
    <property type="entry name" value="PKS"/>
    <property type="match status" value="1"/>
</dbReference>
<dbReference type="PROSITE" id="PS00455">
    <property type="entry name" value="AMP_BINDING"/>
    <property type="match status" value="1"/>
</dbReference>
<dbReference type="Gene3D" id="3.40.50.980">
    <property type="match status" value="2"/>
</dbReference>
<reference evidence="9" key="1">
    <citation type="journal article" date="2020" name="Stud. Mycol.">
        <title>101 Dothideomycetes genomes: a test case for predicting lifestyles and emergence of pathogens.</title>
        <authorList>
            <person name="Haridas S."/>
            <person name="Albert R."/>
            <person name="Binder M."/>
            <person name="Bloem J."/>
            <person name="Labutti K."/>
            <person name="Salamov A."/>
            <person name="Andreopoulos B."/>
            <person name="Baker S."/>
            <person name="Barry K."/>
            <person name="Bills G."/>
            <person name="Bluhm B."/>
            <person name="Cannon C."/>
            <person name="Castanera R."/>
            <person name="Culley D."/>
            <person name="Daum C."/>
            <person name="Ezra D."/>
            <person name="Gonzalez J."/>
            <person name="Henrissat B."/>
            <person name="Kuo A."/>
            <person name="Liang C."/>
            <person name="Lipzen A."/>
            <person name="Lutzoni F."/>
            <person name="Magnuson J."/>
            <person name="Mondo S."/>
            <person name="Nolan M."/>
            <person name="Ohm R."/>
            <person name="Pangilinan J."/>
            <person name="Park H.-J."/>
            <person name="Ramirez L."/>
            <person name="Alfaro M."/>
            <person name="Sun H."/>
            <person name="Tritt A."/>
            <person name="Yoshinaga Y."/>
            <person name="Zwiers L.-H."/>
            <person name="Turgeon B."/>
            <person name="Goodwin S."/>
            <person name="Spatafora J."/>
            <person name="Crous P."/>
            <person name="Grigoriev I."/>
        </authorList>
    </citation>
    <scope>NUCLEOTIDE SEQUENCE</scope>
    <source>
        <strain evidence="9">CBS 121739</strain>
    </source>
</reference>
<dbReference type="InterPro" id="IPR057326">
    <property type="entry name" value="KR_dom"/>
</dbReference>
<dbReference type="SMART" id="SM00822">
    <property type="entry name" value="PKS_KR"/>
    <property type="match status" value="1"/>
</dbReference>
<dbReference type="InterPro" id="IPR009081">
    <property type="entry name" value="PP-bd_ACP"/>
</dbReference>
<protein>
    <submittedName>
        <fullName evidence="9">Polyketide synthase</fullName>
    </submittedName>
</protein>
<feature type="domain" description="Carrier" evidence="7">
    <location>
        <begin position="532"/>
        <end position="607"/>
    </location>
</feature>
<dbReference type="RefSeq" id="XP_033604919.1">
    <property type="nucleotide sequence ID" value="XM_033742252.1"/>
</dbReference>
<dbReference type="Gene3D" id="1.10.1200.10">
    <property type="entry name" value="ACP-like"/>
    <property type="match status" value="2"/>
</dbReference>
<dbReference type="InterPro" id="IPR020841">
    <property type="entry name" value="PKS_Beta-ketoAc_synthase_dom"/>
</dbReference>
<dbReference type="SUPFAM" id="SSF52151">
    <property type="entry name" value="FabD/lysophospholipase-like"/>
    <property type="match status" value="1"/>
</dbReference>
<dbReference type="SUPFAM" id="SSF53901">
    <property type="entry name" value="Thiolase-like"/>
    <property type="match status" value="1"/>
</dbReference>
<keyword evidence="3" id="KW-0436">Ligase</keyword>
<dbReference type="GeneID" id="54483306"/>
<gene>
    <name evidence="9" type="ORF">EJ05DRAFT_446844</name>
</gene>
<dbReference type="PANTHER" id="PTHR43775:SF51">
    <property type="entry name" value="INACTIVE PHENOLPHTHIOCEROL SYNTHESIS POLYKETIDE SYNTHASE TYPE I PKS1-RELATED"/>
    <property type="match status" value="1"/>
</dbReference>
<keyword evidence="10" id="KW-1185">Reference proteome</keyword>
<dbReference type="Gene3D" id="3.40.50.720">
    <property type="entry name" value="NAD(P)-binding Rossmann-like Domain"/>
    <property type="match status" value="2"/>
</dbReference>
<dbReference type="InterPro" id="IPR010080">
    <property type="entry name" value="Thioester_reductase-like_dom"/>
</dbReference>
<dbReference type="InterPro" id="IPR013968">
    <property type="entry name" value="PKS_KR"/>
</dbReference>
<dbReference type="SUPFAM" id="SSF56801">
    <property type="entry name" value="Acetyl-CoA synthetase-like"/>
    <property type="match status" value="1"/>
</dbReference>
<dbReference type="Pfam" id="PF02801">
    <property type="entry name" value="Ketoacyl-synt_C"/>
    <property type="match status" value="1"/>
</dbReference>
<evidence type="ECO:0000313" key="9">
    <source>
        <dbReference type="EMBL" id="KAF2762468.1"/>
    </source>
</evidence>
<feature type="domain" description="Ketosynthase family 3 (KS3)" evidence="8">
    <location>
        <begin position="626"/>
        <end position="1036"/>
    </location>
</feature>
<dbReference type="InterPro" id="IPR016039">
    <property type="entry name" value="Thiolase-like"/>
</dbReference>
<keyword evidence="4" id="KW-0808">Transferase</keyword>
<evidence type="ECO:0000256" key="2">
    <source>
        <dbReference type="ARBA" id="ARBA00022553"/>
    </source>
</evidence>
<evidence type="ECO:0000256" key="5">
    <source>
        <dbReference type="ARBA" id="ARBA00023268"/>
    </source>
</evidence>
<dbReference type="SUPFAM" id="SSF51735">
    <property type="entry name" value="NAD(P)-binding Rossmann-fold domains"/>
    <property type="match status" value="3"/>
</dbReference>
<evidence type="ECO:0000259" key="7">
    <source>
        <dbReference type="PROSITE" id="PS50075"/>
    </source>
</evidence>
<dbReference type="Gene3D" id="2.30.38.10">
    <property type="entry name" value="Luciferase, Domain 3"/>
    <property type="match status" value="1"/>
</dbReference>
<feature type="domain" description="Carrier" evidence="7">
    <location>
        <begin position="2002"/>
        <end position="2077"/>
    </location>
</feature>
<dbReference type="Pfam" id="PF00109">
    <property type="entry name" value="ketoacyl-synt"/>
    <property type="match status" value="1"/>
</dbReference>
<feature type="region of interest" description="Disordered" evidence="6">
    <location>
        <begin position="2085"/>
        <end position="2110"/>
    </location>
</feature>
<dbReference type="GO" id="GO:0044550">
    <property type="term" value="P:secondary metabolite biosynthetic process"/>
    <property type="evidence" value="ECO:0007669"/>
    <property type="project" value="UniProtKB-ARBA"/>
</dbReference>
<dbReference type="CDD" id="cd08956">
    <property type="entry name" value="KR_3_FAS_SDR_x"/>
    <property type="match status" value="1"/>
</dbReference>
<dbReference type="GO" id="GO:0031177">
    <property type="term" value="F:phosphopantetheine binding"/>
    <property type="evidence" value="ECO:0007669"/>
    <property type="project" value="InterPro"/>
</dbReference>
<dbReference type="SUPFAM" id="SSF55048">
    <property type="entry name" value="Probable ACP-binding domain of malonyl-CoA ACP transacylase"/>
    <property type="match status" value="1"/>
</dbReference>
<keyword evidence="2" id="KW-0597">Phosphoprotein</keyword>
<dbReference type="InterPro" id="IPR016036">
    <property type="entry name" value="Malonyl_transacylase_ACP-bd"/>
</dbReference>
<dbReference type="InterPro" id="IPR013120">
    <property type="entry name" value="FAR_NAD-bd"/>
</dbReference>
<dbReference type="InterPro" id="IPR036736">
    <property type="entry name" value="ACP-like_sf"/>
</dbReference>
<dbReference type="Pfam" id="PF00501">
    <property type="entry name" value="AMP-binding"/>
    <property type="match status" value="1"/>
</dbReference>
<sequence length="2490" mass="271508">MGEYTNRRTISDQEYQVLVNDFNDTDDASLLGGRLDQLFESTATRFLHNTAVIHDTVGISYQTLNSRANRFARCLSKRGVQTGDIVGLAVSRSIDLVVVILAVLKLGGSYVPIDPALPTKRINQMVEDAGLVLIILSYRPAPGFADHTDISLTTDEIIDPLIIDDTNLESPIQCRDVAYIFYTSGSTGRPKGVEISHEAASNYLGPLQKYKPGCNEHDRLLAITTISFDMSALELLLPLLSGATMIMANMSAARDPREMMSLIKDHHITIMQATPATWTMLLESGWTRTPRLSKIICGGEPLPRQLADRLLGLADHVFNVWGPCEIGYGSVGEVGEGDIVIGHPVANGKIYVLDDRMCPVPMECEGEAYVGGGSVSNGYRNNPELTSTRFLENPFHGGPFFRTGDLARFNSHGELQIIGRMDGVIKIRGHRIDVGDVEAALTAHVMVSQAVVAGHDDRLVAYCVLAKPMHVKEPLDTILRPWVIEHLPVYMIPDFFIQLDSIPLSPNAKIDRKALPDPINHLGLTPYDGVSKPVSDMESTLTTIWAEVLGYNSFSTEVSFFDIGGNSVRLVRVRNMLETQLSRQIPIAKLFEHFTIKSLATYLTRVEVTEPSQQSCVYELRSTHATQDLAVISMACRLPGGVDTPEDFWQLLESGHDAITESQCDPGDCNSYCYMGGFLESINSHDPAFFGISPLESQAMDPTQHLALELGWESFERAGYTKKRLVGSSTGVFIGASNSAVTVASPPDLQGHSITGSAYANLAGRLSFTLGLRGPSLTVDTACSSSLVATHLACNALRQGECDMALAGGVSLLPTPGIQIEFTKLGGLSPDGRCRAFSEDANGTVFSEGAVVIVLKRLSDAQRDGDEIHAIVRGSAVMHGGSSASSTTPSGPGQVSLIQTALARAKLDSSEIDYIEAHGTATKLGDPIEAAALGEVFGPSRSASRALKVGTCKSVLGHTQAAAGLAGLLKVILAMQHNILPKTLHVNEPTTAVDWDSAHMQLVLENTPWPKDGHVRRAGVSAFGIGGTNAHIILQEPPDLTRVTRTRIEATTGVTDVPFLLSGVSQSALQAQAAKLRMHIQNGNEHHENIMDTAYSLAVSRTHFHLRHIVMASDEAQLIQKLESVSLSTDKMRNVHKEFGNSRLVMLFSGQGSQKLGMGKELYEAFPAFRDAFDEITAKFKEIEPPLPEVMWAHPGSPNALLLHRTDFAQPAIFTLQVALWRLWQTWNVKPAFVLGHSIGEFAAAYITGVFDLDNACRLVMMRGRLMQALPVGLGKMAAVEATSDEMQRLIGDRGLKVEVAGYNTPSQIVISGDCEDVDTITAHMATLGRKTTALETSHAFHSDHVNDMLVSFKASLGTIRFSTDSLKVPMISSMTGRLVMPGELSGPEYWMMQVRHPVRFNEAIKTMANIGPSMFLEIGPSAVLCGLGAECIPENSVVWLPSIKPHKHEVSSIQAALCELHLGGIPIEWIEYFKPFNCRRVRLPTYAFQRQKAKPKRKYEWVSENSVTAGVGDSEQNIATMMFEVEWRMLLERKVHPSGSWGVVCPSEETDWTESIKVALLNTAVQLIPIASVQEAPLLDGILVLWDSDCSDVVQTAHTFAIKALNLLQEVIGSRLVMPVVFVTRHAISVSVVDQPTVIGGGTLWGMVRTARSENPDLRLRTIDMDQKANLQAFSNALMMHDQPEIAVRRDQLFTPHLERMRTAIPHKFQQRPLVRSDGVVLVTGGLGDLGSKVARRIVLSHGIRDLILISRTGMRSPGADAIVHGLEALGAKVTVLASDIGKYDTVNCLMPMFTPERPLRGIVHAAGVVDSGIISSLTAQKCVTTFVPKVDGLWNLHVLTKNMPELDFFMVFSSISGVLGLPGLGNYAAANAFADGLICMRRAEGLPATSVAYGPWTGDGMGTTLVSTTRAHLSQLGLGFMEHQTGLRILEECIRQGRPNTIGAVLDLEQLKKYHESQDQGNVPPLLRSITDKIEVTNPTQDRLNLRHLFANASNQESAAILLRKVRATVALALGHDNAESVDPDRPLQELGIDSLTAVLIRNHLATLVDLPLPPNIALLHPSIKSLNMYLLSQVLESIKNDSSMTRDNRSAPTPASAASSYASHSAPQNGVLDPCLAYENVAANRTNLSKGPEAIFVTGATGFVGAFMTNQFLRRGLTVCALVRAGSHEAALERMTTTLKKYELWQPEYVNLLKPVIGDLSSPLLGLSKEEFDRLADQVDAILHAGALVDWMRPFSEYVGPNILGTHEVLRLAASGRGKAVHFISTISTLPLHAGYGLDEYRDREYGYGTSKYIAEKLVVAARFRGAMATTYRLPLVSATACTGHFRMDRGDFLHNLISGCIELGSFPSIDADLSIVLPVDYLCATIATIMLEDKQRNEECYDFDNPGAPTFDEFFTKLAIANEFKNINPVSFSKWLGQVNAHSKNCPAGPLARIASILDGYTDDTAAELLRGAPRGRHILGKDEYNPPPFDREYVHKYVERIKMTK</sequence>
<proteinExistence type="predicted"/>
<dbReference type="InterPro" id="IPR000873">
    <property type="entry name" value="AMP-dep_synth/lig_dom"/>
</dbReference>
<name>A0A6A6WI46_9PEZI</name>
<dbReference type="PANTHER" id="PTHR43775">
    <property type="entry name" value="FATTY ACID SYNTHASE"/>
    <property type="match status" value="1"/>
</dbReference>
<dbReference type="InterPro" id="IPR025110">
    <property type="entry name" value="AMP-bd_C"/>
</dbReference>
<dbReference type="Gene3D" id="3.40.366.10">
    <property type="entry name" value="Malonyl-Coenzyme A Acyl Carrier Protein, domain 2"/>
    <property type="match status" value="1"/>
</dbReference>
<dbReference type="GO" id="GO:0006633">
    <property type="term" value="P:fatty acid biosynthetic process"/>
    <property type="evidence" value="ECO:0007669"/>
    <property type="project" value="TreeGrafter"/>
</dbReference>
<dbReference type="NCBIfam" id="TIGR01733">
    <property type="entry name" value="AA-adenyl-dom"/>
    <property type="match status" value="1"/>
</dbReference>
<evidence type="ECO:0000256" key="3">
    <source>
        <dbReference type="ARBA" id="ARBA00022598"/>
    </source>
</evidence>
<dbReference type="Pfam" id="PF16197">
    <property type="entry name" value="KAsynt_C_assoc"/>
    <property type="match status" value="1"/>
</dbReference>
<dbReference type="InterPro" id="IPR014030">
    <property type="entry name" value="Ketoacyl_synth_N"/>
</dbReference>
<dbReference type="Pfam" id="PF07993">
    <property type="entry name" value="NAD_binding_4"/>
    <property type="match status" value="1"/>
</dbReference>
<organism evidence="9 10">
    <name type="scientific">Pseudovirgaria hyperparasitica</name>
    <dbReference type="NCBI Taxonomy" id="470096"/>
    <lineage>
        <taxon>Eukaryota</taxon>
        <taxon>Fungi</taxon>
        <taxon>Dikarya</taxon>
        <taxon>Ascomycota</taxon>
        <taxon>Pezizomycotina</taxon>
        <taxon>Dothideomycetes</taxon>
        <taxon>Dothideomycetes incertae sedis</taxon>
        <taxon>Acrospermales</taxon>
        <taxon>Acrospermaceae</taxon>
        <taxon>Pseudovirgaria</taxon>
    </lineage>
</organism>
<dbReference type="Gene3D" id="3.30.300.30">
    <property type="match status" value="1"/>
</dbReference>
<dbReference type="Pfam" id="PF00698">
    <property type="entry name" value="Acyl_transf_1"/>
    <property type="match status" value="1"/>
</dbReference>
<dbReference type="InterPro" id="IPR020806">
    <property type="entry name" value="PKS_PP-bd"/>
</dbReference>
<dbReference type="PROSITE" id="PS50075">
    <property type="entry name" value="CARRIER"/>
    <property type="match status" value="2"/>
</dbReference>
<dbReference type="InterPro" id="IPR045851">
    <property type="entry name" value="AMP-bd_C_sf"/>
</dbReference>
<dbReference type="EMBL" id="ML996565">
    <property type="protein sequence ID" value="KAF2762468.1"/>
    <property type="molecule type" value="Genomic_DNA"/>
</dbReference>
<dbReference type="SMART" id="SM00827">
    <property type="entry name" value="PKS_AT"/>
    <property type="match status" value="1"/>
</dbReference>
<feature type="non-terminal residue" evidence="9">
    <location>
        <position position="2490"/>
    </location>
</feature>
<dbReference type="Gene3D" id="3.40.47.10">
    <property type="match status" value="1"/>
</dbReference>
<dbReference type="InterPro" id="IPR001227">
    <property type="entry name" value="Ac_transferase_dom_sf"/>
</dbReference>
<feature type="compositionally biased region" description="Low complexity" evidence="6">
    <location>
        <begin position="2093"/>
        <end position="2110"/>
    </location>
</feature>
<evidence type="ECO:0000256" key="1">
    <source>
        <dbReference type="ARBA" id="ARBA00022450"/>
    </source>
</evidence>
<dbReference type="Pfam" id="PF00550">
    <property type="entry name" value="PP-binding"/>
    <property type="match status" value="2"/>
</dbReference>
<dbReference type="InterPro" id="IPR050091">
    <property type="entry name" value="PKS_NRPS_Biosynth_Enz"/>
</dbReference>
<dbReference type="NCBIfam" id="TIGR01746">
    <property type="entry name" value="Thioester-redct"/>
    <property type="match status" value="1"/>
</dbReference>
<dbReference type="SUPFAM" id="SSF47336">
    <property type="entry name" value="ACP-like"/>
    <property type="match status" value="2"/>
</dbReference>
<dbReference type="InterPro" id="IPR006162">
    <property type="entry name" value="Ppantetheine_attach_site"/>
</dbReference>
<dbReference type="InterPro" id="IPR032821">
    <property type="entry name" value="PKS_assoc"/>
</dbReference>
<dbReference type="Pfam" id="PF08659">
    <property type="entry name" value="KR"/>
    <property type="match status" value="1"/>
</dbReference>
<dbReference type="Pfam" id="PF13193">
    <property type="entry name" value="AMP-binding_C"/>
    <property type="match status" value="1"/>
</dbReference>
<dbReference type="SMART" id="SM00823">
    <property type="entry name" value="PKS_PP"/>
    <property type="match status" value="2"/>
</dbReference>
<dbReference type="InterPro" id="IPR016035">
    <property type="entry name" value="Acyl_Trfase/lysoPLipase"/>
</dbReference>
<dbReference type="FunFam" id="3.40.50.980:FF:000001">
    <property type="entry name" value="Non-ribosomal peptide synthetase"/>
    <property type="match status" value="1"/>
</dbReference>
<dbReference type="InterPro" id="IPR014043">
    <property type="entry name" value="Acyl_transferase_dom"/>
</dbReference>
<dbReference type="PROSITE" id="PS00012">
    <property type="entry name" value="PHOSPHOPANTETHEINE"/>
    <property type="match status" value="2"/>
</dbReference>
<dbReference type="PROSITE" id="PS52004">
    <property type="entry name" value="KS3_2"/>
    <property type="match status" value="1"/>
</dbReference>
<evidence type="ECO:0000256" key="4">
    <source>
        <dbReference type="ARBA" id="ARBA00022679"/>
    </source>
</evidence>
<dbReference type="OrthoDB" id="5334845at2759"/>
<evidence type="ECO:0000259" key="8">
    <source>
        <dbReference type="PROSITE" id="PS52004"/>
    </source>
</evidence>